<protein>
    <submittedName>
        <fullName evidence="1">Uncharacterized protein</fullName>
    </submittedName>
</protein>
<organism evidence="1 2">
    <name type="scientific">Cylicostephanus goldi</name>
    <name type="common">Nematode worm</name>
    <dbReference type="NCBI Taxonomy" id="71465"/>
    <lineage>
        <taxon>Eukaryota</taxon>
        <taxon>Metazoa</taxon>
        <taxon>Ecdysozoa</taxon>
        <taxon>Nematoda</taxon>
        <taxon>Chromadorea</taxon>
        <taxon>Rhabditida</taxon>
        <taxon>Rhabditina</taxon>
        <taxon>Rhabditomorpha</taxon>
        <taxon>Strongyloidea</taxon>
        <taxon>Strongylidae</taxon>
        <taxon>Cylicostephanus</taxon>
    </lineage>
</organism>
<reference evidence="1 2" key="1">
    <citation type="submission" date="2018-11" db="EMBL/GenBank/DDBJ databases">
        <authorList>
            <consortium name="Pathogen Informatics"/>
        </authorList>
    </citation>
    <scope>NUCLEOTIDE SEQUENCE [LARGE SCALE GENOMIC DNA]</scope>
</reference>
<gene>
    <name evidence="1" type="ORF">CGOC_LOCUS6468</name>
</gene>
<dbReference type="Proteomes" id="UP000271889">
    <property type="component" value="Unassembled WGS sequence"/>
</dbReference>
<proteinExistence type="predicted"/>
<accession>A0A3P6TXD8</accession>
<dbReference type="EMBL" id="UYRV01021187">
    <property type="protein sequence ID" value="VDK68951.1"/>
    <property type="molecule type" value="Genomic_DNA"/>
</dbReference>
<name>A0A3P6TXD8_CYLGO</name>
<evidence type="ECO:0000313" key="1">
    <source>
        <dbReference type="EMBL" id="VDK68951.1"/>
    </source>
</evidence>
<dbReference type="AlphaFoldDB" id="A0A3P6TXD8"/>
<keyword evidence="2" id="KW-1185">Reference proteome</keyword>
<evidence type="ECO:0000313" key="2">
    <source>
        <dbReference type="Proteomes" id="UP000271889"/>
    </source>
</evidence>
<sequence length="89" mass="9796">MAKFTSGMTRYVSFIKHIGYFETICLPTGTNFEVITKINERAIEIGRGRGSLSHALRKLLILLPPVVFCHLPPEAIRGGARVIVSVSVV</sequence>